<feature type="compositionally biased region" description="Low complexity" evidence="1">
    <location>
        <begin position="78"/>
        <end position="102"/>
    </location>
</feature>
<accession>X1GP03</accession>
<name>X1GP03_9ZZZZ</name>
<dbReference type="EMBL" id="BARU01014609">
    <property type="protein sequence ID" value="GAH34738.1"/>
    <property type="molecule type" value="Genomic_DNA"/>
</dbReference>
<evidence type="ECO:0000256" key="1">
    <source>
        <dbReference type="SAM" id="MobiDB-lite"/>
    </source>
</evidence>
<feature type="region of interest" description="Disordered" evidence="1">
    <location>
        <begin position="1"/>
        <end position="21"/>
    </location>
</feature>
<sequence length="121" mass="13035">TYENIEEWRAATGQKPPPTLEEWQALNPEGTKEEYLREIAGTAIGGLFPGAKPAPTEEPTPTVPEQIEEMPPVPTPEAPELAPAPEVTPAPEFEAPEVPEIPGVTPAPAILDHLLKYISPI</sequence>
<proteinExistence type="predicted"/>
<evidence type="ECO:0000313" key="2">
    <source>
        <dbReference type="EMBL" id="GAH34738.1"/>
    </source>
</evidence>
<organism evidence="2">
    <name type="scientific">marine sediment metagenome</name>
    <dbReference type="NCBI Taxonomy" id="412755"/>
    <lineage>
        <taxon>unclassified sequences</taxon>
        <taxon>metagenomes</taxon>
        <taxon>ecological metagenomes</taxon>
    </lineage>
</organism>
<dbReference type="AlphaFoldDB" id="X1GP03"/>
<reference evidence="2" key="1">
    <citation type="journal article" date="2014" name="Front. Microbiol.">
        <title>High frequency of phylogenetically diverse reductive dehalogenase-homologous genes in deep subseafloor sedimentary metagenomes.</title>
        <authorList>
            <person name="Kawai M."/>
            <person name="Futagami T."/>
            <person name="Toyoda A."/>
            <person name="Takaki Y."/>
            <person name="Nishi S."/>
            <person name="Hori S."/>
            <person name="Arai W."/>
            <person name="Tsubouchi T."/>
            <person name="Morono Y."/>
            <person name="Uchiyama I."/>
            <person name="Ito T."/>
            <person name="Fujiyama A."/>
            <person name="Inagaki F."/>
            <person name="Takami H."/>
        </authorList>
    </citation>
    <scope>NUCLEOTIDE SEQUENCE</scope>
    <source>
        <strain evidence="2">Expedition CK06-06</strain>
    </source>
</reference>
<protein>
    <submittedName>
        <fullName evidence="2">Uncharacterized protein</fullName>
    </submittedName>
</protein>
<comment type="caution">
    <text evidence="2">The sequence shown here is derived from an EMBL/GenBank/DDBJ whole genome shotgun (WGS) entry which is preliminary data.</text>
</comment>
<gene>
    <name evidence="2" type="ORF">S03H2_25678</name>
</gene>
<feature type="non-terminal residue" evidence="2">
    <location>
        <position position="1"/>
    </location>
</feature>
<feature type="region of interest" description="Disordered" evidence="1">
    <location>
        <begin position="46"/>
        <end position="104"/>
    </location>
</feature>